<organism evidence="5 6">
    <name type="scientific">Alloscardovia theropitheci</name>
    <dbReference type="NCBI Taxonomy" id="2496842"/>
    <lineage>
        <taxon>Bacteria</taxon>
        <taxon>Bacillati</taxon>
        <taxon>Actinomycetota</taxon>
        <taxon>Actinomycetes</taxon>
        <taxon>Bifidobacteriales</taxon>
        <taxon>Bifidobacteriaceae</taxon>
        <taxon>Alloscardovia</taxon>
    </lineage>
</organism>
<evidence type="ECO:0000256" key="3">
    <source>
        <dbReference type="ARBA" id="ARBA00023163"/>
    </source>
</evidence>
<keyword evidence="2" id="KW-0238">DNA-binding</keyword>
<dbReference type="Gene3D" id="1.10.10.60">
    <property type="entry name" value="Homeodomain-like"/>
    <property type="match status" value="1"/>
</dbReference>
<evidence type="ECO:0000256" key="1">
    <source>
        <dbReference type="ARBA" id="ARBA00023015"/>
    </source>
</evidence>
<keyword evidence="6" id="KW-1185">Reference proteome</keyword>
<dbReference type="Pfam" id="PF07883">
    <property type="entry name" value="Cupin_2"/>
    <property type="match status" value="1"/>
</dbReference>
<dbReference type="PANTHER" id="PTHR43280">
    <property type="entry name" value="ARAC-FAMILY TRANSCRIPTIONAL REGULATOR"/>
    <property type="match status" value="1"/>
</dbReference>
<dbReference type="InterPro" id="IPR013096">
    <property type="entry name" value="Cupin_2"/>
</dbReference>
<keyword evidence="1" id="KW-0805">Transcription regulation</keyword>
<evidence type="ECO:0000313" key="6">
    <source>
        <dbReference type="Proteomes" id="UP000291289"/>
    </source>
</evidence>
<dbReference type="AlphaFoldDB" id="A0A4R0QSJ1"/>
<reference evidence="5 6" key="1">
    <citation type="submission" date="2018-12" db="EMBL/GenBank/DDBJ databases">
        <title>Alloscrdovia theropitheci sp. nov: a novel taxon from the feces of the bleeding-herat monkey (Theropithecus geleda).</title>
        <authorList>
            <person name="Modesto M."/>
        </authorList>
    </citation>
    <scope>NUCLEOTIDE SEQUENCE [LARGE SCALE GENOMIC DNA]</scope>
    <source>
        <strain evidence="5 6">GLDI4/2</strain>
    </source>
</reference>
<keyword evidence="3" id="KW-0804">Transcription</keyword>
<protein>
    <submittedName>
        <fullName evidence="5">AraC family transcriptional regulator</fullName>
    </submittedName>
</protein>
<evidence type="ECO:0000313" key="5">
    <source>
        <dbReference type="EMBL" id="TCD54105.1"/>
    </source>
</evidence>
<sequence length="345" mass="39362">MTYTGVMKYKDGSLPQLPTLDIKRIDSQKIDDIKLYVDFINIGDNDIRISRTRAQNAVHASFKNLTRVVGDIDSSENFAILTHRPEHVSHLHYHDHFELTYVSDGSMLLITENNTYVLEEGDCILVPPNTAHALAPIENEGHYPLEIDFLIKNEFLEAIKSLNIYEEITPLHDSTECLLIEEPSFAHQLDRIITTYSACSYHVNFSVLGAILSAFHSYNIIMNQHQTIPALQTRINTIIEHNLTDVTIPHIASELGYSIGYLSRKVKKEIGTTVGKMIIDARLDAAQDYLSRTSYSIERIAELIGYDSVSYLYKIFYERFHQTPAQYRSLFAIDHEAATLLEENH</sequence>
<dbReference type="GO" id="GO:0043565">
    <property type="term" value="F:sequence-specific DNA binding"/>
    <property type="evidence" value="ECO:0007669"/>
    <property type="project" value="InterPro"/>
</dbReference>
<dbReference type="OrthoDB" id="9799345at2"/>
<dbReference type="InterPro" id="IPR014710">
    <property type="entry name" value="RmlC-like_jellyroll"/>
</dbReference>
<dbReference type="Proteomes" id="UP000291289">
    <property type="component" value="Unassembled WGS sequence"/>
</dbReference>
<accession>A0A4R0QSJ1</accession>
<proteinExistence type="predicted"/>
<dbReference type="InterPro" id="IPR009057">
    <property type="entry name" value="Homeodomain-like_sf"/>
</dbReference>
<dbReference type="PANTHER" id="PTHR43280:SF2">
    <property type="entry name" value="HTH-TYPE TRANSCRIPTIONAL REGULATOR EXSA"/>
    <property type="match status" value="1"/>
</dbReference>
<dbReference type="SMART" id="SM00342">
    <property type="entry name" value="HTH_ARAC"/>
    <property type="match status" value="1"/>
</dbReference>
<dbReference type="SUPFAM" id="SSF51182">
    <property type="entry name" value="RmlC-like cupins"/>
    <property type="match status" value="1"/>
</dbReference>
<evidence type="ECO:0000256" key="2">
    <source>
        <dbReference type="ARBA" id="ARBA00023125"/>
    </source>
</evidence>
<comment type="caution">
    <text evidence="5">The sequence shown here is derived from an EMBL/GenBank/DDBJ whole genome shotgun (WGS) entry which is preliminary data.</text>
</comment>
<dbReference type="PROSITE" id="PS01124">
    <property type="entry name" value="HTH_ARAC_FAMILY_2"/>
    <property type="match status" value="1"/>
</dbReference>
<dbReference type="Gene3D" id="2.60.120.10">
    <property type="entry name" value="Jelly Rolls"/>
    <property type="match status" value="1"/>
</dbReference>
<gene>
    <name evidence="5" type="ORF">EJ419_05465</name>
</gene>
<feature type="domain" description="HTH araC/xylS-type" evidence="4">
    <location>
        <begin position="233"/>
        <end position="330"/>
    </location>
</feature>
<dbReference type="SUPFAM" id="SSF46689">
    <property type="entry name" value="Homeodomain-like"/>
    <property type="match status" value="1"/>
</dbReference>
<dbReference type="GO" id="GO:0003700">
    <property type="term" value="F:DNA-binding transcription factor activity"/>
    <property type="evidence" value="ECO:0007669"/>
    <property type="project" value="InterPro"/>
</dbReference>
<dbReference type="InterPro" id="IPR011051">
    <property type="entry name" value="RmlC_Cupin_sf"/>
</dbReference>
<dbReference type="EMBL" id="RXLP01000021">
    <property type="protein sequence ID" value="TCD54105.1"/>
    <property type="molecule type" value="Genomic_DNA"/>
</dbReference>
<evidence type="ECO:0000259" key="4">
    <source>
        <dbReference type="PROSITE" id="PS01124"/>
    </source>
</evidence>
<dbReference type="InterPro" id="IPR018060">
    <property type="entry name" value="HTH_AraC"/>
</dbReference>
<dbReference type="Pfam" id="PF12833">
    <property type="entry name" value="HTH_18"/>
    <property type="match status" value="1"/>
</dbReference>
<name>A0A4R0QSJ1_9BIFI</name>